<evidence type="ECO:0000313" key="1">
    <source>
        <dbReference type="EMBL" id="PTQ79817.1"/>
    </source>
</evidence>
<dbReference type="RefSeq" id="WP_181258916.1">
    <property type="nucleotide sequence ID" value="NZ_QAOK01000022.1"/>
</dbReference>
<name>A0A2T5I7M1_9PROT</name>
<comment type="caution">
    <text evidence="1">The sequence shown here is derived from an EMBL/GenBank/DDBJ whole genome shotgun (WGS) entry which is preliminary data.</text>
</comment>
<accession>A0A2T5I7M1</accession>
<dbReference type="EMBL" id="QAOK01000022">
    <property type="protein sequence ID" value="PTQ79817.1"/>
    <property type="molecule type" value="Genomic_DNA"/>
</dbReference>
<gene>
    <name evidence="1" type="ORF">C8R21_12221</name>
</gene>
<protein>
    <submittedName>
        <fullName evidence="1">Uncharacterized protein</fullName>
    </submittedName>
</protein>
<reference evidence="1 2" key="1">
    <citation type="submission" date="2018-04" db="EMBL/GenBank/DDBJ databases">
        <title>Active sludge and wastewater microbial communities from Klosterneuburg, Austria.</title>
        <authorList>
            <person name="Wagner M."/>
        </authorList>
    </citation>
    <scope>NUCLEOTIDE SEQUENCE [LARGE SCALE GENOMIC DNA]</scope>
    <source>
        <strain evidence="1 2">Nl12</strain>
    </source>
</reference>
<dbReference type="AlphaFoldDB" id="A0A2T5I7M1"/>
<dbReference type="Proteomes" id="UP000244152">
    <property type="component" value="Unassembled WGS sequence"/>
</dbReference>
<proteinExistence type="predicted"/>
<organism evidence="1 2">
    <name type="scientific">Nitrosospira multiformis</name>
    <dbReference type="NCBI Taxonomy" id="1231"/>
    <lineage>
        <taxon>Bacteria</taxon>
        <taxon>Pseudomonadati</taxon>
        <taxon>Pseudomonadota</taxon>
        <taxon>Betaproteobacteria</taxon>
        <taxon>Nitrosomonadales</taxon>
        <taxon>Nitrosomonadaceae</taxon>
        <taxon>Nitrosospira</taxon>
    </lineage>
</organism>
<evidence type="ECO:0000313" key="2">
    <source>
        <dbReference type="Proteomes" id="UP000244152"/>
    </source>
</evidence>
<sequence length="47" mass="5545">MNDEHWLERLQALSVRFSHLGIEVDLAAMSLIELWGLYRFLSRLAED</sequence>